<protein>
    <submittedName>
        <fullName evidence="5">HipA protein</fullName>
    </submittedName>
</protein>
<keyword evidence="2" id="KW-0808">Transferase</keyword>
<accession>A0A0P0LXQ6</accession>
<sequence>MPKSRGFHYPEQGKRIFGSIGDSAPDTWGRKLLDRRELKTAEREDRPRRSLSEVDYLLGVADLPRLGALRFSVDGQYQAVIDKAVPTVVNLGRLMQAAERIDRGEETEDDLFILFAPGSSLGGARPKASVIDAQETLFIAKFPKDSDAYSVERWEAIAMDMANDAGLNVCEYDLTEVAGKQIYLTKRFDRENSHVCGKRIPFISAMALTDHEDGDDDCSYLELVDILTETGAN</sequence>
<evidence type="ECO:0000256" key="2">
    <source>
        <dbReference type="ARBA" id="ARBA00022679"/>
    </source>
</evidence>
<evidence type="ECO:0000256" key="3">
    <source>
        <dbReference type="ARBA" id="ARBA00022777"/>
    </source>
</evidence>
<feature type="domain" description="HipA-like C-terminal" evidence="4">
    <location>
        <begin position="119"/>
        <end position="230"/>
    </location>
</feature>
<dbReference type="EMBL" id="KT428294">
    <property type="protein sequence ID" value="ALK44185.1"/>
    <property type="molecule type" value="Genomic_DNA"/>
</dbReference>
<dbReference type="PANTHER" id="PTHR37419">
    <property type="entry name" value="SERINE/THREONINE-PROTEIN KINASE TOXIN HIPA"/>
    <property type="match status" value="1"/>
</dbReference>
<dbReference type="GO" id="GO:0004674">
    <property type="term" value="F:protein serine/threonine kinase activity"/>
    <property type="evidence" value="ECO:0007669"/>
    <property type="project" value="TreeGrafter"/>
</dbReference>
<dbReference type="Pfam" id="PF07804">
    <property type="entry name" value="HipA_C"/>
    <property type="match status" value="1"/>
</dbReference>
<comment type="similarity">
    <text evidence="1">Belongs to the HipA Ser/Thr kinase family.</text>
</comment>
<dbReference type="PANTHER" id="PTHR37419:SF8">
    <property type="entry name" value="TOXIN YJJJ"/>
    <property type="match status" value="1"/>
</dbReference>
<evidence type="ECO:0000256" key="1">
    <source>
        <dbReference type="ARBA" id="ARBA00010164"/>
    </source>
</evidence>
<keyword evidence="3" id="KW-0418">Kinase</keyword>
<organism evidence="5">
    <name type="scientific">Colwellia sp. C1</name>
    <dbReference type="NCBI Taxonomy" id="1737566"/>
    <lineage>
        <taxon>Bacteria</taxon>
        <taxon>Pseudomonadati</taxon>
        <taxon>Pseudomonadota</taxon>
        <taxon>Gammaproteobacteria</taxon>
        <taxon>Alteromonadales</taxon>
        <taxon>Colwelliaceae</taxon>
        <taxon>Colwellia</taxon>
    </lineage>
</organism>
<dbReference type="InterPro" id="IPR012893">
    <property type="entry name" value="HipA-like_C"/>
</dbReference>
<dbReference type="GO" id="GO:0005829">
    <property type="term" value="C:cytosol"/>
    <property type="evidence" value="ECO:0007669"/>
    <property type="project" value="TreeGrafter"/>
</dbReference>
<reference evidence="5" key="1">
    <citation type="submission" date="2015-08" db="EMBL/GenBank/DDBJ databases">
        <title>Partial sequence of psychrophilic Colwellia sp.</title>
        <authorList>
            <person name="Pankowski J.A."/>
            <person name="Leong J.S."/>
            <person name="Nano F.E."/>
        </authorList>
    </citation>
    <scope>NUCLEOTIDE SEQUENCE</scope>
    <source>
        <strain evidence="5">C1</strain>
    </source>
</reference>
<name>A0A0P0LXQ6_9GAMM</name>
<proteinExistence type="inferred from homology"/>
<dbReference type="InterPro" id="IPR052028">
    <property type="entry name" value="HipA_Ser/Thr_kinase"/>
</dbReference>
<dbReference type="AlphaFoldDB" id="A0A0P0LXQ6"/>
<evidence type="ECO:0000313" key="5">
    <source>
        <dbReference type="EMBL" id="ALK44185.1"/>
    </source>
</evidence>
<evidence type="ECO:0000259" key="4">
    <source>
        <dbReference type="Pfam" id="PF07804"/>
    </source>
</evidence>